<evidence type="ECO:0000313" key="3">
    <source>
        <dbReference type="Proteomes" id="UP001212411"/>
    </source>
</evidence>
<proteinExistence type="predicted"/>
<evidence type="ECO:0000256" key="1">
    <source>
        <dbReference type="SAM" id="MobiDB-lite"/>
    </source>
</evidence>
<reference evidence="2 3" key="1">
    <citation type="journal article" date="2023" name="G3 (Bethesda)">
        <title>A high-quality reference genome for the fission yeast Schizosaccharomyces osmophilus.</title>
        <authorList>
            <person name="Jia G.S."/>
            <person name="Zhang W.C."/>
            <person name="Liang Y."/>
            <person name="Liu X.H."/>
            <person name="Rhind N."/>
            <person name="Pidoux A."/>
            <person name="Brysch-Herzberg M."/>
            <person name="Du L.L."/>
        </authorList>
    </citation>
    <scope>NUCLEOTIDE SEQUENCE [LARGE SCALE GENOMIC DNA]</scope>
    <source>
        <strain evidence="2 3">CBS 15793</strain>
    </source>
</reference>
<gene>
    <name evidence="2" type="primary">moa1</name>
    <name evidence="2" type="ORF">SOMG_03053</name>
</gene>
<dbReference type="RefSeq" id="XP_056037985.1">
    <property type="nucleotide sequence ID" value="XM_056181844.1"/>
</dbReference>
<evidence type="ECO:0000313" key="2">
    <source>
        <dbReference type="EMBL" id="WBW73742.1"/>
    </source>
</evidence>
<feature type="compositionally biased region" description="Basic and acidic residues" evidence="1">
    <location>
        <begin position="33"/>
        <end position="43"/>
    </location>
</feature>
<organism evidence="2 3">
    <name type="scientific">Schizosaccharomyces osmophilus</name>
    <dbReference type="NCBI Taxonomy" id="2545709"/>
    <lineage>
        <taxon>Eukaryota</taxon>
        <taxon>Fungi</taxon>
        <taxon>Dikarya</taxon>
        <taxon>Ascomycota</taxon>
        <taxon>Taphrinomycotina</taxon>
        <taxon>Schizosaccharomycetes</taxon>
        <taxon>Schizosaccharomycetales</taxon>
        <taxon>Schizosaccharomycetaceae</taxon>
        <taxon>Schizosaccharomyces</taxon>
    </lineage>
</organism>
<feature type="region of interest" description="Disordered" evidence="1">
    <location>
        <begin position="25"/>
        <end position="59"/>
    </location>
</feature>
<accession>A0AAF0AWJ6</accession>
<feature type="compositionally biased region" description="Basic and acidic residues" evidence="1">
    <location>
        <begin position="110"/>
        <end position="125"/>
    </location>
</feature>
<dbReference type="AlphaFoldDB" id="A0AAF0AWJ6"/>
<dbReference type="GeneID" id="80876533"/>
<name>A0AAF0AWJ6_9SCHI</name>
<keyword evidence="3" id="KW-1185">Reference proteome</keyword>
<dbReference type="EMBL" id="CP115612">
    <property type="protein sequence ID" value="WBW73742.1"/>
    <property type="molecule type" value="Genomic_DNA"/>
</dbReference>
<dbReference type="KEGG" id="som:SOMG_03053"/>
<feature type="region of interest" description="Disordered" evidence="1">
    <location>
        <begin position="98"/>
        <end position="125"/>
    </location>
</feature>
<feature type="compositionally biased region" description="Polar residues" evidence="1">
    <location>
        <begin position="99"/>
        <end position="108"/>
    </location>
</feature>
<protein>
    <submittedName>
        <fullName evidence="2">Meiosis-specific kinetochore regulator (Meikin) Moa1</fullName>
    </submittedName>
</protein>
<dbReference type="Proteomes" id="UP001212411">
    <property type="component" value="Chromosome 2"/>
</dbReference>
<sequence length="182" mass="21209">MDWMNRSNQLYISLDAFKRVKVNNKYGKQRTKNPQELEKRQPLQDKTNQIAPIHKNKGYPDILPDEISFIKTPERKGPARSFQELCFSDIPPLDPDFSKTFQPVATSTPKKKDKEKPVQARDQKIEDESEFDELAMWFQSASNFKLNFSETSSQKQSILNCQEAILNKFAPFETETDEIILF</sequence>